<evidence type="ECO:0000313" key="7">
    <source>
        <dbReference type="EMBL" id="WZN60405.1"/>
    </source>
</evidence>
<dbReference type="AlphaFoldDB" id="A0AAX4P2X3"/>
<reference evidence="7 8" key="1">
    <citation type="submission" date="2024-03" db="EMBL/GenBank/DDBJ databases">
        <title>Complete genome sequence of the green alga Chloropicon roscoffensis RCC1871.</title>
        <authorList>
            <person name="Lemieux C."/>
            <person name="Pombert J.-F."/>
            <person name="Otis C."/>
            <person name="Turmel M."/>
        </authorList>
    </citation>
    <scope>NUCLEOTIDE SEQUENCE [LARGE SCALE GENOMIC DNA]</scope>
    <source>
        <strain evidence="7 8">RCC1871</strain>
    </source>
</reference>
<feature type="region of interest" description="Disordered" evidence="5">
    <location>
        <begin position="252"/>
        <end position="271"/>
    </location>
</feature>
<dbReference type="Gene3D" id="3.40.50.720">
    <property type="entry name" value="NAD(P)-binding Rossmann-like Domain"/>
    <property type="match status" value="2"/>
</dbReference>
<evidence type="ECO:0000256" key="2">
    <source>
        <dbReference type="ARBA" id="ARBA00006868"/>
    </source>
</evidence>
<proteinExistence type="inferred from homology"/>
<sequence>MGDASAVARESQDKDKRYDRQIRIWGKDGQRKLETANVCLLGAGPTGSEAMKNLVLGGVSSYTIVDGTKVTERDLGNNFLMDKSSLGQSKAECCSRLLQDFNESVSGRFVAETPEQLMDAKPDFFDGFDLVLATQLTSAYQHKLCDICRKSGARVVFGRSYGLFGLVRISASEHTVVESKPDNVLLHLRVKDPWPELAEYASNFDLESLDDMTYKHVPYVVLLIKLAEAWKLGHGGNLPQGRAEQRDFKAFVRSQQRRRRGEPEGVADEGENFREAVENAHYLWSPPGVPSEISRYFADPACEEITSASSHFWVCMAAVKDFVAERSGGALPLPGSIPDMTATTDLYLDLKRLYDSKAEEDCDWVFDRAIQILSRTPGADPSALGRDYVKGFCKNCAHVKVLRFPTVRQEQEGFLGGASQSSYLQSLLLSEDTAENAFVYLMLHAADRFRQTHGHFPGKFDDGVQEDVGGVKSIVSSALSEAGLPTIPVAEEYVQELCRCGAGEIHTVAAVVGGIVAEEAIKLLTEQFVPLSGTLVYNAIRSTTLRIGKF</sequence>
<organism evidence="7 8">
    <name type="scientific">Chloropicon roscoffensis</name>
    <dbReference type="NCBI Taxonomy" id="1461544"/>
    <lineage>
        <taxon>Eukaryota</taxon>
        <taxon>Viridiplantae</taxon>
        <taxon>Chlorophyta</taxon>
        <taxon>Chloropicophyceae</taxon>
        <taxon>Chloropicales</taxon>
        <taxon>Chloropicaceae</taxon>
        <taxon>Chloropicon</taxon>
    </lineage>
</organism>
<dbReference type="GO" id="GO:0045116">
    <property type="term" value="P:protein neddylation"/>
    <property type="evidence" value="ECO:0007669"/>
    <property type="project" value="UniProtKB-UniRule"/>
</dbReference>
<dbReference type="Pfam" id="PF00899">
    <property type="entry name" value="ThiF"/>
    <property type="match status" value="1"/>
</dbReference>
<dbReference type="InterPro" id="IPR035985">
    <property type="entry name" value="Ubiquitin-activating_enz"/>
</dbReference>
<dbReference type="InterPro" id="IPR000594">
    <property type="entry name" value="ThiF_NAD_FAD-bd"/>
</dbReference>
<dbReference type="GO" id="GO:0019781">
    <property type="term" value="F:NEDD8 activating enzyme activity"/>
    <property type="evidence" value="ECO:0007669"/>
    <property type="project" value="UniProtKB-UniRule"/>
</dbReference>
<name>A0AAX4P2X3_9CHLO</name>
<dbReference type="InterPro" id="IPR030667">
    <property type="entry name" value="APP-BP1"/>
</dbReference>
<protein>
    <recommendedName>
        <fullName evidence="4">NEDD8-activating enzyme E1 regulatory subunit</fullName>
    </recommendedName>
</protein>
<comment type="pathway">
    <text evidence="1 4">Protein modification; protein neddylation.</text>
</comment>
<evidence type="ECO:0000256" key="3">
    <source>
        <dbReference type="ARBA" id="ARBA00022786"/>
    </source>
</evidence>
<dbReference type="PIRSF" id="PIRSF039099">
    <property type="entry name" value="APP-BP1"/>
    <property type="match status" value="1"/>
</dbReference>
<gene>
    <name evidence="7" type="ORF">HKI87_03g19340</name>
</gene>
<comment type="similarity">
    <text evidence="2 4">Belongs to the ubiquitin-activating E1 family. ULA1 subfamily.</text>
</comment>
<evidence type="ECO:0000313" key="8">
    <source>
        <dbReference type="Proteomes" id="UP001472866"/>
    </source>
</evidence>
<evidence type="ECO:0000259" key="6">
    <source>
        <dbReference type="Pfam" id="PF00899"/>
    </source>
</evidence>
<dbReference type="GO" id="GO:0005737">
    <property type="term" value="C:cytoplasm"/>
    <property type="evidence" value="ECO:0007669"/>
    <property type="project" value="TreeGrafter"/>
</dbReference>
<keyword evidence="8" id="KW-1185">Reference proteome</keyword>
<dbReference type="Proteomes" id="UP001472866">
    <property type="component" value="Chromosome 03"/>
</dbReference>
<evidence type="ECO:0000256" key="4">
    <source>
        <dbReference type="PIRNR" id="PIRNR039099"/>
    </source>
</evidence>
<evidence type="ECO:0000256" key="1">
    <source>
        <dbReference type="ARBA" id="ARBA00005032"/>
    </source>
</evidence>
<feature type="domain" description="THIF-type NAD/FAD binding fold" evidence="6">
    <location>
        <begin position="18"/>
        <end position="538"/>
    </location>
</feature>
<dbReference type="PANTHER" id="PTHR10953">
    <property type="entry name" value="UBIQUITIN-ACTIVATING ENZYME E1"/>
    <property type="match status" value="1"/>
</dbReference>
<dbReference type="PANTHER" id="PTHR10953:SF29">
    <property type="entry name" value="NEDD8-ACTIVATING ENZYME E1 REGULATORY SUBUNIT"/>
    <property type="match status" value="1"/>
</dbReference>
<keyword evidence="3 4" id="KW-0833">Ubl conjugation pathway</keyword>
<dbReference type="SUPFAM" id="SSF69572">
    <property type="entry name" value="Activating enzymes of the ubiquitin-like proteins"/>
    <property type="match status" value="1"/>
</dbReference>
<dbReference type="InterPro" id="IPR045886">
    <property type="entry name" value="ThiF/MoeB/HesA"/>
</dbReference>
<accession>A0AAX4P2X3</accession>
<comment type="function">
    <text evidence="4">Regulatory subunit of the dimeric E1 enzyme. E1 activates RUB1/NEDD8 by first adenylating its C-terminal glycine residue with ATP, thereafter linking this residue to the side chain of the catalytic cysteine, yielding a RUB1-ECR1 thioester and free AMP. E1 finally transfers RUB1 to the catalytic cysteine of RCE1.</text>
</comment>
<evidence type="ECO:0000256" key="5">
    <source>
        <dbReference type="SAM" id="MobiDB-lite"/>
    </source>
</evidence>
<dbReference type="EMBL" id="CP151503">
    <property type="protein sequence ID" value="WZN60405.1"/>
    <property type="molecule type" value="Genomic_DNA"/>
</dbReference>